<evidence type="ECO:0000313" key="2">
    <source>
        <dbReference type="Proteomes" id="UP001497480"/>
    </source>
</evidence>
<sequence>MKAKDDKVMEPAYMVFSFLSKAKVNKKLKNRTCKTQLKAIAKDAVLSRCHQKSQQWKVMVHRKSCWWWSVGIRWVKGMMEVHAMKAWTQECSTMKAEAT</sequence>
<organism evidence="1 2">
    <name type="scientific">Lupinus luteus</name>
    <name type="common">European yellow lupine</name>
    <dbReference type="NCBI Taxonomy" id="3873"/>
    <lineage>
        <taxon>Eukaryota</taxon>
        <taxon>Viridiplantae</taxon>
        <taxon>Streptophyta</taxon>
        <taxon>Embryophyta</taxon>
        <taxon>Tracheophyta</taxon>
        <taxon>Spermatophyta</taxon>
        <taxon>Magnoliopsida</taxon>
        <taxon>eudicotyledons</taxon>
        <taxon>Gunneridae</taxon>
        <taxon>Pentapetalae</taxon>
        <taxon>rosids</taxon>
        <taxon>fabids</taxon>
        <taxon>Fabales</taxon>
        <taxon>Fabaceae</taxon>
        <taxon>Papilionoideae</taxon>
        <taxon>50 kb inversion clade</taxon>
        <taxon>genistoids sensu lato</taxon>
        <taxon>core genistoids</taxon>
        <taxon>Genisteae</taxon>
        <taxon>Lupinus</taxon>
    </lineage>
</organism>
<dbReference type="AlphaFoldDB" id="A0AAV1WTZ2"/>
<dbReference type="EMBL" id="CAXHTB010000009">
    <property type="protein sequence ID" value="CAL0312739.1"/>
    <property type="molecule type" value="Genomic_DNA"/>
</dbReference>
<gene>
    <name evidence="1" type="ORF">LLUT_LOCUS13799</name>
</gene>
<reference evidence="1 2" key="1">
    <citation type="submission" date="2024-03" db="EMBL/GenBank/DDBJ databases">
        <authorList>
            <person name="Martinez-Hernandez J."/>
        </authorList>
    </citation>
    <scope>NUCLEOTIDE SEQUENCE [LARGE SCALE GENOMIC DNA]</scope>
</reference>
<accession>A0AAV1WTZ2</accession>
<evidence type="ECO:0000313" key="1">
    <source>
        <dbReference type="EMBL" id="CAL0312739.1"/>
    </source>
</evidence>
<protein>
    <submittedName>
        <fullName evidence="1">Uncharacterized protein</fullName>
    </submittedName>
</protein>
<proteinExistence type="predicted"/>
<name>A0AAV1WTZ2_LUPLU</name>
<comment type="caution">
    <text evidence="1">The sequence shown here is derived from an EMBL/GenBank/DDBJ whole genome shotgun (WGS) entry which is preliminary data.</text>
</comment>
<dbReference type="Proteomes" id="UP001497480">
    <property type="component" value="Unassembled WGS sequence"/>
</dbReference>
<keyword evidence="2" id="KW-1185">Reference proteome</keyword>